<accession>A0A4Y6UZF9</accession>
<dbReference type="RefSeq" id="WP_141448350.1">
    <property type="nucleotide sequence ID" value="NZ_CP041217.1"/>
</dbReference>
<dbReference type="OrthoDB" id="2679473at2"/>
<sequence length="263" mass="27231">MNDLYVVQLEAKPGLLAAVVEEARPDGGRESRRIEIPLRTVSPKQRSDWRRLAARSALGLHRLIEEAGELATAWPEQEDRASEASLAGESLESRIEAAGAAGVPSVPAELPLGAGTAAWELAAAEAGGGPEVWAALDAAACAARTRPAFGLVLAGVDPGELADEALAAWSAGWEDAGEEDASKAGPRAAPEGGGREIAEWIAAAAENGLLHEHGRLPDEPKPARKGAAPLELAPCDFSLLPDAAPAAAALAELRRAMHARLAR</sequence>
<evidence type="ECO:0000313" key="2">
    <source>
        <dbReference type="Proteomes" id="UP000316968"/>
    </source>
</evidence>
<evidence type="ECO:0000313" key="1">
    <source>
        <dbReference type="EMBL" id="QDH21806.1"/>
    </source>
</evidence>
<dbReference type="Proteomes" id="UP000316968">
    <property type="component" value="Chromosome"/>
</dbReference>
<protein>
    <submittedName>
        <fullName evidence="1">Uncharacterized protein</fullName>
    </submittedName>
</protein>
<organism evidence="1 2">
    <name type="scientific">Saccharibacillus brassicae</name>
    <dbReference type="NCBI Taxonomy" id="2583377"/>
    <lineage>
        <taxon>Bacteria</taxon>
        <taxon>Bacillati</taxon>
        <taxon>Bacillota</taxon>
        <taxon>Bacilli</taxon>
        <taxon>Bacillales</taxon>
        <taxon>Paenibacillaceae</taxon>
        <taxon>Saccharibacillus</taxon>
    </lineage>
</organism>
<keyword evidence="2" id="KW-1185">Reference proteome</keyword>
<dbReference type="KEGG" id="saca:FFV09_13695"/>
<gene>
    <name evidence="1" type="ORF">FFV09_13695</name>
</gene>
<dbReference type="EMBL" id="CP041217">
    <property type="protein sequence ID" value="QDH21806.1"/>
    <property type="molecule type" value="Genomic_DNA"/>
</dbReference>
<name>A0A4Y6UZF9_SACBS</name>
<reference evidence="1 2" key="1">
    <citation type="submission" date="2019-06" db="EMBL/GenBank/DDBJ databases">
        <title>Saccharibacillus brassicae sp. nov., an endophytic bacterium isolated from Chinese cabbage seeds (Brassica pekinensis).</title>
        <authorList>
            <person name="Jiang L."/>
            <person name="Lee J."/>
            <person name="Kim S.W."/>
        </authorList>
    </citation>
    <scope>NUCLEOTIDE SEQUENCE [LARGE SCALE GENOMIC DNA]</scope>
    <source>
        <strain evidence="2">KCTC 43072 / ATSA2</strain>
    </source>
</reference>
<proteinExistence type="predicted"/>
<dbReference type="AlphaFoldDB" id="A0A4Y6UZF9"/>